<keyword evidence="1" id="KW-0812">Transmembrane</keyword>
<feature type="transmembrane region" description="Helical" evidence="1">
    <location>
        <begin position="443"/>
        <end position="463"/>
    </location>
</feature>
<keyword evidence="1" id="KW-0472">Membrane</keyword>
<feature type="transmembrane region" description="Helical" evidence="1">
    <location>
        <begin position="56"/>
        <end position="73"/>
    </location>
</feature>
<dbReference type="Proteomes" id="UP000332933">
    <property type="component" value="Unassembled WGS sequence"/>
</dbReference>
<protein>
    <submittedName>
        <fullName evidence="3">Aste57867_23026 protein</fullName>
    </submittedName>
</protein>
<gene>
    <name evidence="3" type="primary">Aste57867_23026</name>
    <name evidence="2" type="ORF">As57867_022955</name>
    <name evidence="3" type="ORF">ASTE57867_23026</name>
</gene>
<feature type="transmembrane region" description="Helical" evidence="1">
    <location>
        <begin position="475"/>
        <end position="496"/>
    </location>
</feature>
<keyword evidence="4" id="KW-1185">Reference proteome</keyword>
<evidence type="ECO:0000256" key="1">
    <source>
        <dbReference type="SAM" id="Phobius"/>
    </source>
</evidence>
<organism evidence="3 4">
    <name type="scientific">Aphanomyces stellatus</name>
    <dbReference type="NCBI Taxonomy" id="120398"/>
    <lineage>
        <taxon>Eukaryota</taxon>
        <taxon>Sar</taxon>
        <taxon>Stramenopiles</taxon>
        <taxon>Oomycota</taxon>
        <taxon>Saprolegniomycetes</taxon>
        <taxon>Saprolegniales</taxon>
        <taxon>Verrucalvaceae</taxon>
        <taxon>Aphanomyces</taxon>
    </lineage>
</organism>
<feature type="transmembrane region" description="Helical" evidence="1">
    <location>
        <begin position="220"/>
        <end position="240"/>
    </location>
</feature>
<dbReference type="Gene3D" id="1.20.1250.20">
    <property type="entry name" value="MFS general substrate transporter like domains"/>
    <property type="match status" value="1"/>
</dbReference>
<feature type="transmembrane region" description="Helical" evidence="1">
    <location>
        <begin position="374"/>
        <end position="395"/>
    </location>
</feature>
<accession>A0A485LN87</accession>
<reference evidence="2" key="2">
    <citation type="submission" date="2019-06" db="EMBL/GenBank/DDBJ databases">
        <title>Genomics analysis of Aphanomyces spp. identifies a new class of oomycete effector associated with host adaptation.</title>
        <authorList>
            <person name="Gaulin E."/>
        </authorList>
    </citation>
    <scope>NUCLEOTIDE SEQUENCE</scope>
    <source>
        <strain evidence="2">CBS 578.67</strain>
    </source>
</reference>
<feature type="transmembrane region" description="Helical" evidence="1">
    <location>
        <begin position="124"/>
        <end position="142"/>
    </location>
</feature>
<evidence type="ECO:0000313" key="3">
    <source>
        <dbReference type="EMBL" id="VFT99674.1"/>
    </source>
</evidence>
<keyword evidence="1" id="KW-1133">Transmembrane helix</keyword>
<reference evidence="3 4" key="1">
    <citation type="submission" date="2019-03" db="EMBL/GenBank/DDBJ databases">
        <authorList>
            <person name="Gaulin E."/>
            <person name="Dumas B."/>
        </authorList>
    </citation>
    <scope>NUCLEOTIDE SEQUENCE [LARGE SCALE GENOMIC DNA]</scope>
    <source>
        <strain evidence="3">CBS 568.67</strain>
    </source>
</reference>
<feature type="transmembrane region" description="Helical" evidence="1">
    <location>
        <begin position="401"/>
        <end position="422"/>
    </location>
</feature>
<dbReference type="InterPro" id="IPR036259">
    <property type="entry name" value="MFS_trans_sf"/>
</dbReference>
<name>A0A485LN87_9STRA</name>
<feature type="transmembrane region" description="Helical" evidence="1">
    <location>
        <begin position="93"/>
        <end position="112"/>
    </location>
</feature>
<feature type="transmembrane region" description="Helical" evidence="1">
    <location>
        <begin position="154"/>
        <end position="173"/>
    </location>
</feature>
<dbReference type="EMBL" id="CAADRA010007249">
    <property type="protein sequence ID" value="VFT99674.1"/>
    <property type="molecule type" value="Genomic_DNA"/>
</dbReference>
<dbReference type="AlphaFoldDB" id="A0A485LN87"/>
<proteinExistence type="predicted"/>
<dbReference type="SUPFAM" id="SSF103473">
    <property type="entry name" value="MFS general substrate transporter"/>
    <property type="match status" value="1"/>
</dbReference>
<sequence length="520" mass="56543">MRARLIRILKNPPTRLRERFTVSEVSRLSTPPPVVAAKMIQSLKAVASFRWKAQMIGYWCIYLSQGAFLGVLGPALQEMSSPGNAVSQYNPAFAYHGLGAILTAGFFSEVLIHACLHSMLGRTGLHIMLGTVSLLLTAWYVALPWVNQAGGSDWTSAFFFVKGCLVALANVTINKCAAWTVWKNEGMTRRVVNSLNGAFACGTVLGPILAVVVRQCKLELEYLFIMVGSLTLFAAFMIYFTECPRPSGEEESSSLLGLEDDLNSVPPVLPSPVSGSVFLHVKHDLGSAKLNPDSYDPEANFIVLLAMIITTLYYGVQMGLAAFLFQYLEIVMPLSYGENLHSISCAIMCGFWLALALSYSAFTSCFFEKMHSLGWLFALTVLCVASMAAVIFGQHAFGENYVIAAMTCHLVLFAIVLSPIFTGTVQGLTNVVNPDLLARVSSLLVFGCFCGEAFIPVLMGFFMGDYSGSGFGAAAIIYIIFALAITMMLTSGWFWYSVRAKNATKPAATSPDKTPTHANY</sequence>
<dbReference type="OrthoDB" id="66677at2759"/>
<evidence type="ECO:0000313" key="2">
    <source>
        <dbReference type="EMBL" id="KAF0684997.1"/>
    </source>
</evidence>
<feature type="transmembrane region" description="Helical" evidence="1">
    <location>
        <begin position="194"/>
        <end position="214"/>
    </location>
</feature>
<evidence type="ECO:0000313" key="4">
    <source>
        <dbReference type="Proteomes" id="UP000332933"/>
    </source>
</evidence>
<dbReference type="EMBL" id="VJMH01007223">
    <property type="protein sequence ID" value="KAF0684997.1"/>
    <property type="molecule type" value="Genomic_DNA"/>
</dbReference>
<feature type="transmembrane region" description="Helical" evidence="1">
    <location>
        <begin position="301"/>
        <end position="328"/>
    </location>
</feature>
<feature type="transmembrane region" description="Helical" evidence="1">
    <location>
        <begin position="340"/>
        <end position="362"/>
    </location>
</feature>